<evidence type="ECO:0000313" key="3">
    <source>
        <dbReference type="EMBL" id="KXS94753.1"/>
    </source>
</evidence>
<keyword evidence="1" id="KW-0175">Coiled coil</keyword>
<evidence type="ECO:0000256" key="1">
    <source>
        <dbReference type="SAM" id="Coils"/>
    </source>
</evidence>
<gene>
    <name evidence="3" type="ORF">AC578_7618</name>
</gene>
<organism evidence="3 4">
    <name type="scientific">Pseudocercospora eumusae</name>
    <dbReference type="NCBI Taxonomy" id="321146"/>
    <lineage>
        <taxon>Eukaryota</taxon>
        <taxon>Fungi</taxon>
        <taxon>Dikarya</taxon>
        <taxon>Ascomycota</taxon>
        <taxon>Pezizomycotina</taxon>
        <taxon>Dothideomycetes</taxon>
        <taxon>Dothideomycetidae</taxon>
        <taxon>Mycosphaerellales</taxon>
        <taxon>Mycosphaerellaceae</taxon>
        <taxon>Pseudocercospora</taxon>
    </lineage>
</organism>
<dbReference type="OrthoDB" id="3649683at2759"/>
<name>A0A139GX21_9PEZI</name>
<protein>
    <submittedName>
        <fullName evidence="3">Uncharacterized protein</fullName>
    </submittedName>
</protein>
<comment type="caution">
    <text evidence="3">The sequence shown here is derived from an EMBL/GenBank/DDBJ whole genome shotgun (WGS) entry which is preliminary data.</text>
</comment>
<dbReference type="Proteomes" id="UP000070133">
    <property type="component" value="Unassembled WGS sequence"/>
</dbReference>
<dbReference type="AlphaFoldDB" id="A0A139GX21"/>
<accession>A0A139GX21</accession>
<feature type="compositionally biased region" description="Basic and acidic residues" evidence="2">
    <location>
        <begin position="196"/>
        <end position="206"/>
    </location>
</feature>
<keyword evidence="4" id="KW-1185">Reference proteome</keyword>
<reference evidence="3 4" key="1">
    <citation type="submission" date="2015-07" db="EMBL/GenBank/DDBJ databases">
        <title>Comparative genomics of the Sigatoka disease complex on banana suggests a link between parallel evolutionary changes in Pseudocercospora fijiensis and Pseudocercospora eumusae and increased virulence on the banana host.</title>
        <authorList>
            <person name="Chang T.-C."/>
            <person name="Salvucci A."/>
            <person name="Crous P.W."/>
            <person name="Stergiopoulos I."/>
        </authorList>
    </citation>
    <scope>NUCLEOTIDE SEQUENCE [LARGE SCALE GENOMIC DNA]</scope>
    <source>
        <strain evidence="3 4">CBS 114824</strain>
    </source>
</reference>
<dbReference type="EMBL" id="LFZN01000259">
    <property type="protein sequence ID" value="KXS94753.1"/>
    <property type="molecule type" value="Genomic_DNA"/>
</dbReference>
<feature type="coiled-coil region" evidence="1">
    <location>
        <begin position="289"/>
        <end position="337"/>
    </location>
</feature>
<evidence type="ECO:0000256" key="2">
    <source>
        <dbReference type="SAM" id="MobiDB-lite"/>
    </source>
</evidence>
<feature type="coiled-coil region" evidence="1">
    <location>
        <begin position="419"/>
        <end position="477"/>
    </location>
</feature>
<feature type="region of interest" description="Disordered" evidence="2">
    <location>
        <begin position="133"/>
        <end position="214"/>
    </location>
</feature>
<sequence length="571" mass="65334">MDCQVYAPACELKRLAVRTALETGLIVLCVEVLHTTYASQSGRNVQGHGSQLQCAEFDSNLKRAWSETLLALFRNSTSCLGRDRDYIACSHASHAQRQFWRDLDHFYKIATPGWPADKYPKMVWFWSIASSAQPEPKPHAESLTEPKSERVLLPAPSTSTSTCQRPPPSDPNATNPKPTAGHEKSSVEDVSSPGVQEDHANHKNESEACQQLSTQVDRARTGKISSLGQFLDRVETFFRLQFDGEVLWQRDGEIERAIQQCRSLLLQSMAMCKAEMERETSVKYYQNKVERLEQDMGLAVREAREALGEAGAFRRANSALEQDNNQLCRENQTLDKHCHQLRKYTDFIRSLLKEARHDLEMFKSARFKRGRKWISEDHSNKLLSQQRAWFQATRDQHNTAYKRLRAEKNRSLCKLTASLEKLALENDQLKLRVQELNKASQTRFEPSIELAVAREKLSNARQKIRILEAEKLALLAMDKKATDQEISLRQELEKVKTKASKLEGAWKEAAWLLDGDWRYVEKRMLHKFLRDLVETGALKFETADALIALLIGYMLSPDGGHRPMPSLDRYC</sequence>
<evidence type="ECO:0000313" key="4">
    <source>
        <dbReference type="Proteomes" id="UP000070133"/>
    </source>
</evidence>
<proteinExistence type="predicted"/>
<feature type="compositionally biased region" description="Basic and acidic residues" evidence="2">
    <location>
        <begin position="136"/>
        <end position="150"/>
    </location>
</feature>